<evidence type="ECO:0000313" key="2">
    <source>
        <dbReference type="EMBL" id="CAH2313011.1"/>
    </source>
</evidence>
<dbReference type="AlphaFoldDB" id="A0AAD1T0D0"/>
<organism evidence="2 3">
    <name type="scientific">Pelobates cultripes</name>
    <name type="common">Western spadefoot toad</name>
    <dbReference type="NCBI Taxonomy" id="61616"/>
    <lineage>
        <taxon>Eukaryota</taxon>
        <taxon>Metazoa</taxon>
        <taxon>Chordata</taxon>
        <taxon>Craniata</taxon>
        <taxon>Vertebrata</taxon>
        <taxon>Euteleostomi</taxon>
        <taxon>Amphibia</taxon>
        <taxon>Batrachia</taxon>
        <taxon>Anura</taxon>
        <taxon>Pelobatoidea</taxon>
        <taxon>Pelobatidae</taxon>
        <taxon>Pelobates</taxon>
    </lineage>
</organism>
<feature type="region of interest" description="Disordered" evidence="1">
    <location>
        <begin position="1"/>
        <end position="99"/>
    </location>
</feature>
<proteinExistence type="predicted"/>
<gene>
    <name evidence="2" type="ORF">PECUL_23A000794</name>
</gene>
<reference evidence="2" key="1">
    <citation type="submission" date="2022-03" db="EMBL/GenBank/DDBJ databases">
        <authorList>
            <person name="Alioto T."/>
            <person name="Alioto T."/>
            <person name="Gomez Garrido J."/>
        </authorList>
    </citation>
    <scope>NUCLEOTIDE SEQUENCE</scope>
</reference>
<dbReference type="EMBL" id="OW240919">
    <property type="protein sequence ID" value="CAH2313011.1"/>
    <property type="molecule type" value="Genomic_DNA"/>
</dbReference>
<dbReference type="Proteomes" id="UP001295444">
    <property type="component" value="Chromosome 08"/>
</dbReference>
<evidence type="ECO:0000313" key="3">
    <source>
        <dbReference type="Proteomes" id="UP001295444"/>
    </source>
</evidence>
<sequence>MGQVPVGPTVREAAARRQDKCRCNPGQQEPPRAAERRPDTKLLDTLSKPKVKRHMEKQEQSNFFTPWAGQNKTAVTHEADHDGADEDMDGTQTSHSHKW</sequence>
<feature type="compositionally biased region" description="Polar residues" evidence="1">
    <location>
        <begin position="90"/>
        <end position="99"/>
    </location>
</feature>
<name>A0AAD1T0D0_PELCU</name>
<feature type="compositionally biased region" description="Basic and acidic residues" evidence="1">
    <location>
        <begin position="13"/>
        <end position="22"/>
    </location>
</feature>
<evidence type="ECO:0000256" key="1">
    <source>
        <dbReference type="SAM" id="MobiDB-lite"/>
    </source>
</evidence>
<keyword evidence="3" id="KW-1185">Reference proteome</keyword>
<feature type="compositionally biased region" description="Basic and acidic residues" evidence="1">
    <location>
        <begin position="32"/>
        <end position="42"/>
    </location>
</feature>
<accession>A0AAD1T0D0</accession>
<feature type="compositionally biased region" description="Polar residues" evidence="1">
    <location>
        <begin position="60"/>
        <end position="74"/>
    </location>
</feature>
<protein>
    <submittedName>
        <fullName evidence="2">Uncharacterized protein</fullName>
    </submittedName>
</protein>